<protein>
    <submittedName>
        <fullName evidence="6">NitT/TauT family transport system substrate-binding protein</fullName>
    </submittedName>
</protein>
<comment type="similarity">
    <text evidence="2">Belongs to the bacterial solute-binding protein SsuA/TauA family.</text>
</comment>
<keyword evidence="3 4" id="KW-0732">Signal</keyword>
<dbReference type="RefSeq" id="WP_097182183.1">
    <property type="nucleotide sequence ID" value="NZ_OCNK01000001.1"/>
</dbReference>
<evidence type="ECO:0000256" key="1">
    <source>
        <dbReference type="ARBA" id="ARBA00004418"/>
    </source>
</evidence>
<proteinExistence type="inferred from homology"/>
<dbReference type="GO" id="GO:0042597">
    <property type="term" value="C:periplasmic space"/>
    <property type="evidence" value="ECO:0007669"/>
    <property type="project" value="UniProtKB-SubCell"/>
</dbReference>
<dbReference type="OrthoDB" id="7808807at2"/>
<evidence type="ECO:0000256" key="3">
    <source>
        <dbReference type="ARBA" id="ARBA00022729"/>
    </source>
</evidence>
<name>A0A286GD98_9ACTN</name>
<accession>A0A286GD98</accession>
<dbReference type="EMBL" id="OCNK01000001">
    <property type="protein sequence ID" value="SOD93480.1"/>
    <property type="molecule type" value="Genomic_DNA"/>
</dbReference>
<dbReference type="InterPro" id="IPR015168">
    <property type="entry name" value="SsuA/THI5"/>
</dbReference>
<organism evidence="6 7">
    <name type="scientific">Blastococcus haudaquaticus</name>
    <dbReference type="NCBI Taxonomy" id="1938745"/>
    <lineage>
        <taxon>Bacteria</taxon>
        <taxon>Bacillati</taxon>
        <taxon>Actinomycetota</taxon>
        <taxon>Actinomycetes</taxon>
        <taxon>Geodermatophilales</taxon>
        <taxon>Geodermatophilaceae</taxon>
        <taxon>Blastococcus</taxon>
    </lineage>
</organism>
<dbReference type="PROSITE" id="PS51257">
    <property type="entry name" value="PROKAR_LIPOPROTEIN"/>
    <property type="match status" value="1"/>
</dbReference>
<reference evidence="7" key="1">
    <citation type="submission" date="2017-09" db="EMBL/GenBank/DDBJ databases">
        <authorList>
            <person name="Varghese N."/>
            <person name="Submissions S."/>
        </authorList>
    </citation>
    <scope>NUCLEOTIDE SEQUENCE [LARGE SCALE GENOMIC DNA]</scope>
    <source>
        <strain evidence="7">DSM 44270</strain>
    </source>
</reference>
<evidence type="ECO:0000313" key="7">
    <source>
        <dbReference type="Proteomes" id="UP000219482"/>
    </source>
</evidence>
<evidence type="ECO:0000313" key="6">
    <source>
        <dbReference type="EMBL" id="SOD93480.1"/>
    </source>
</evidence>
<feature type="chain" id="PRO_5039273712" evidence="4">
    <location>
        <begin position="23"/>
        <end position="325"/>
    </location>
</feature>
<dbReference type="SUPFAM" id="SSF53850">
    <property type="entry name" value="Periplasmic binding protein-like II"/>
    <property type="match status" value="1"/>
</dbReference>
<sequence length="325" mass="33588">MKIGFRTAAAMSAAALLMTACGGGDSESGSDAGGEGGEIPTLSVADTNGAPLYFLTYAQQEGLCEEAGVNLDITASSGGATVIPQLVSGDLDVAGSNVVSVLIGASQGLPLRMVAGGTSTSEDPEQDFSALMVAPDSAVTDIGQLEGQRIAVNTLRNINDIVLGSMLEEAGLSYDSVQFVELPFPDMAAAVDNGDVAAALMIEPFVSLAEDGGLKIIGRPYTAVKPGLQIGTYVVTEQFAQENPEAVEAFQGCVQAAADSIREDPDAFRAALPEIGDLEPALAEKVRINLWQGGSDEESLELVQDLMVDYGLLEEPVDLDEVVIG</sequence>
<dbReference type="AlphaFoldDB" id="A0A286GD98"/>
<feature type="signal peptide" evidence="4">
    <location>
        <begin position="1"/>
        <end position="22"/>
    </location>
</feature>
<dbReference type="Proteomes" id="UP000219482">
    <property type="component" value="Unassembled WGS sequence"/>
</dbReference>
<evidence type="ECO:0000256" key="2">
    <source>
        <dbReference type="ARBA" id="ARBA00010742"/>
    </source>
</evidence>
<keyword evidence="7" id="KW-1185">Reference proteome</keyword>
<evidence type="ECO:0000256" key="4">
    <source>
        <dbReference type="SAM" id="SignalP"/>
    </source>
</evidence>
<feature type="domain" description="SsuA/THI5-like" evidence="5">
    <location>
        <begin position="55"/>
        <end position="267"/>
    </location>
</feature>
<comment type="subcellular location">
    <subcellularLocation>
        <location evidence="1">Periplasm</location>
    </subcellularLocation>
</comment>
<evidence type="ECO:0000259" key="5">
    <source>
        <dbReference type="Pfam" id="PF09084"/>
    </source>
</evidence>
<dbReference type="Pfam" id="PF09084">
    <property type="entry name" value="NMT1"/>
    <property type="match status" value="1"/>
</dbReference>
<dbReference type="PANTHER" id="PTHR30024">
    <property type="entry name" value="ALIPHATIC SULFONATES-BINDING PROTEIN-RELATED"/>
    <property type="match status" value="1"/>
</dbReference>
<dbReference type="PANTHER" id="PTHR30024:SF47">
    <property type="entry name" value="TAURINE-BINDING PERIPLASMIC PROTEIN"/>
    <property type="match status" value="1"/>
</dbReference>
<dbReference type="Gene3D" id="3.40.190.10">
    <property type="entry name" value="Periplasmic binding protein-like II"/>
    <property type="match status" value="2"/>
</dbReference>
<gene>
    <name evidence="6" type="ORF">SAMN06272739_0313</name>
</gene>